<gene>
    <name evidence="3" type="ORF">GCM10023329_26070</name>
</gene>
<feature type="region of interest" description="Disordered" evidence="2">
    <location>
        <begin position="398"/>
        <end position="428"/>
    </location>
</feature>
<dbReference type="Proteomes" id="UP001501147">
    <property type="component" value="Unassembled WGS sequence"/>
</dbReference>
<protein>
    <submittedName>
        <fullName evidence="3">Cytochrome P450</fullName>
    </submittedName>
</protein>
<comment type="similarity">
    <text evidence="1">Belongs to the cytochrome P450 family.</text>
</comment>
<reference evidence="4" key="1">
    <citation type="journal article" date="2019" name="Int. J. Syst. Evol. Microbiol.">
        <title>The Global Catalogue of Microorganisms (GCM) 10K type strain sequencing project: providing services to taxonomists for standard genome sequencing and annotation.</title>
        <authorList>
            <consortium name="The Broad Institute Genomics Platform"/>
            <consortium name="The Broad Institute Genome Sequencing Center for Infectious Disease"/>
            <person name="Wu L."/>
            <person name="Ma J."/>
        </authorList>
    </citation>
    <scope>NUCLEOTIDE SEQUENCE [LARGE SCALE GENOMIC DNA]</scope>
    <source>
        <strain evidence="4">JCM 18324</strain>
    </source>
</reference>
<evidence type="ECO:0000313" key="3">
    <source>
        <dbReference type="EMBL" id="GAA4776134.1"/>
    </source>
</evidence>
<evidence type="ECO:0000256" key="2">
    <source>
        <dbReference type="SAM" id="MobiDB-lite"/>
    </source>
</evidence>
<proteinExistence type="inferred from homology"/>
<dbReference type="SUPFAM" id="SSF48264">
    <property type="entry name" value="Cytochrome P450"/>
    <property type="match status" value="1"/>
</dbReference>
<dbReference type="PANTHER" id="PTHR46696">
    <property type="entry name" value="P450, PUTATIVE (EUROFUNG)-RELATED"/>
    <property type="match status" value="1"/>
</dbReference>
<evidence type="ECO:0000256" key="1">
    <source>
        <dbReference type="ARBA" id="ARBA00010617"/>
    </source>
</evidence>
<organism evidence="3 4">
    <name type="scientific">Streptomyces sanyensis</name>
    <dbReference type="NCBI Taxonomy" id="568869"/>
    <lineage>
        <taxon>Bacteria</taxon>
        <taxon>Bacillati</taxon>
        <taxon>Actinomycetota</taxon>
        <taxon>Actinomycetes</taxon>
        <taxon>Kitasatosporales</taxon>
        <taxon>Streptomycetaceae</taxon>
        <taxon>Streptomyces</taxon>
    </lineage>
</organism>
<comment type="caution">
    <text evidence="3">The sequence shown here is derived from an EMBL/GenBank/DDBJ whole genome shotgun (WGS) entry which is preliminary data.</text>
</comment>
<name>A0ABP9A9G5_9ACTN</name>
<dbReference type="PRINTS" id="PR00359">
    <property type="entry name" value="BP450"/>
</dbReference>
<dbReference type="InterPro" id="IPR036396">
    <property type="entry name" value="Cyt_P450_sf"/>
</dbReference>
<dbReference type="EMBL" id="BAABJV010000005">
    <property type="protein sequence ID" value="GAA4776134.1"/>
    <property type="molecule type" value="Genomic_DNA"/>
</dbReference>
<keyword evidence="4" id="KW-1185">Reference proteome</keyword>
<dbReference type="RefSeq" id="WP_345613416.1">
    <property type="nucleotide sequence ID" value="NZ_BAABJV010000005.1"/>
</dbReference>
<sequence length="428" mass="47309">MTAYPARSDAFTLTAPVRLWEEGFATDPYAYYATLRAQGPIGWAELAPGIFAYVVTDRRAALDLLHDTETFSVDPRPWERTVSEDSPVLGMMRWRANALFADGAEHVRYRTTMLDAFDLVEPHDLRERVHRAVDILVSRFGPRGEADLVTEFARPMMALIFNSLFGLPDTESGRLDAALGAMMEGGERSAQGEAEYGRYVMELIAAKTAERGDDLTSRLLDHPLELTPEEVVWQVFLMLGAGHEPSANLISNALSRILGNPAYYSTLTSGARPVMDAVMEVLRYETPLSNYGVHFARESTSFHGMWLQAAVPIVISFGAMGHFAEKDFAGAHHPHDASHMSWGAGPHACPVKQPALLIATGAIERLTQWLPDLDPVLPRERLEWRPGPFHRSLRALPVRFTPRTPDRTPALTPGPAAESPTDQAGDRA</sequence>
<dbReference type="InterPro" id="IPR002397">
    <property type="entry name" value="Cyt_P450_B"/>
</dbReference>
<dbReference type="PANTHER" id="PTHR46696:SF1">
    <property type="entry name" value="CYTOCHROME P450 YJIB-RELATED"/>
    <property type="match status" value="1"/>
</dbReference>
<evidence type="ECO:0000313" key="4">
    <source>
        <dbReference type="Proteomes" id="UP001501147"/>
    </source>
</evidence>
<accession>A0ABP9A9G5</accession>
<dbReference type="Gene3D" id="1.10.630.10">
    <property type="entry name" value="Cytochrome P450"/>
    <property type="match status" value="1"/>
</dbReference>